<feature type="transmembrane region" description="Helical" evidence="2">
    <location>
        <begin position="49"/>
        <end position="73"/>
    </location>
</feature>
<feature type="domain" description="Sulfatase N-terminal" evidence="3">
    <location>
        <begin position="229"/>
        <end position="494"/>
    </location>
</feature>
<feature type="transmembrane region" description="Helical" evidence="2">
    <location>
        <begin position="153"/>
        <end position="175"/>
    </location>
</feature>
<gene>
    <name evidence="4" type="ORF">BN580_00853</name>
</gene>
<dbReference type="Pfam" id="PF00884">
    <property type="entry name" value="Sulfatase"/>
    <property type="match status" value="1"/>
</dbReference>
<feature type="transmembrane region" description="Helical" evidence="2">
    <location>
        <begin position="622"/>
        <end position="644"/>
    </location>
</feature>
<feature type="region of interest" description="Disordered" evidence="1">
    <location>
        <begin position="1"/>
        <end position="29"/>
    </location>
</feature>
<name>R6TNH8_9BACT</name>
<evidence type="ECO:0000313" key="4">
    <source>
        <dbReference type="EMBL" id="CDC71354.1"/>
    </source>
</evidence>
<protein>
    <submittedName>
        <fullName evidence="4">Putative membrane protein</fullName>
    </submittedName>
</protein>
<dbReference type="EMBL" id="CBFW010000067">
    <property type="protein sequence ID" value="CDC71354.1"/>
    <property type="molecule type" value="Genomic_DNA"/>
</dbReference>
<feature type="transmembrane region" description="Helical" evidence="2">
    <location>
        <begin position="85"/>
        <end position="108"/>
    </location>
</feature>
<feature type="compositionally biased region" description="Basic and acidic residues" evidence="1">
    <location>
        <begin position="1"/>
        <end position="10"/>
    </location>
</feature>
<feature type="transmembrane region" description="Helical" evidence="2">
    <location>
        <begin position="182"/>
        <end position="204"/>
    </location>
</feature>
<dbReference type="InterPro" id="IPR017850">
    <property type="entry name" value="Alkaline_phosphatase_core_sf"/>
</dbReference>
<keyword evidence="2" id="KW-0812">Transmembrane</keyword>
<dbReference type="STRING" id="1263015.BN580_00853"/>
<accession>R6TNH8</accession>
<reference evidence="4" key="1">
    <citation type="submission" date="2012-11" db="EMBL/GenBank/DDBJ databases">
        <title>Dependencies among metagenomic species, viruses, plasmids and units of genetic variation.</title>
        <authorList>
            <person name="Nielsen H.B."/>
            <person name="Almeida M."/>
            <person name="Juncker A.S."/>
            <person name="Rasmussen S."/>
            <person name="Li J."/>
            <person name="Sunagawa S."/>
            <person name="Plichta D."/>
            <person name="Gautier L."/>
            <person name="Le Chatelier E."/>
            <person name="Peletier E."/>
            <person name="Bonde I."/>
            <person name="Nielsen T."/>
            <person name="Manichanh C."/>
            <person name="Arumugam M."/>
            <person name="Batto J."/>
            <person name="Santos M.B.Q.D."/>
            <person name="Blom N."/>
            <person name="Borruel N."/>
            <person name="Burgdorf K.S."/>
            <person name="Boumezbeur F."/>
            <person name="Casellas F."/>
            <person name="Dore J."/>
            <person name="Guarner F."/>
            <person name="Hansen T."/>
            <person name="Hildebrand F."/>
            <person name="Kaas R.S."/>
            <person name="Kennedy S."/>
            <person name="Kristiansen K."/>
            <person name="Kultima J.R."/>
            <person name="Leonard P."/>
            <person name="Levenez F."/>
            <person name="Lund O."/>
            <person name="Moumen B."/>
            <person name="Le Paslier D."/>
            <person name="Pons N."/>
            <person name="Pedersen O."/>
            <person name="Prifti E."/>
            <person name="Qin J."/>
            <person name="Raes J."/>
            <person name="Tap J."/>
            <person name="Tims S."/>
            <person name="Ussery D.W."/>
            <person name="Yamada T."/>
            <person name="MetaHit consortium"/>
            <person name="Renault P."/>
            <person name="Sicheritz-Ponten T."/>
            <person name="Bork P."/>
            <person name="Wang J."/>
            <person name="Brunak S."/>
            <person name="Ehrlich S.D."/>
        </authorList>
    </citation>
    <scope>NUCLEOTIDE SEQUENCE [LARGE SCALE GENOMIC DNA]</scope>
</reference>
<feature type="transmembrane region" description="Helical" evidence="2">
    <location>
        <begin position="115"/>
        <end position="133"/>
    </location>
</feature>
<proteinExistence type="predicted"/>
<keyword evidence="2" id="KW-1133">Transmembrane helix</keyword>
<keyword evidence="2" id="KW-0472">Membrane</keyword>
<dbReference type="Proteomes" id="UP000017938">
    <property type="component" value="Unassembled WGS sequence"/>
</dbReference>
<organism evidence="4 5">
    <name type="scientific">Candidatus Colimorpha enterica</name>
    <dbReference type="NCBI Taxonomy" id="3083063"/>
    <lineage>
        <taxon>Bacteria</taxon>
        <taxon>Pseudomonadati</taxon>
        <taxon>Bacteroidota</taxon>
        <taxon>Bacteroidia</taxon>
        <taxon>Bacteroidales</taxon>
        <taxon>Candidatus Colimorpha</taxon>
    </lineage>
</organism>
<evidence type="ECO:0000256" key="1">
    <source>
        <dbReference type="SAM" id="MobiDB-lite"/>
    </source>
</evidence>
<evidence type="ECO:0000256" key="2">
    <source>
        <dbReference type="SAM" id="Phobius"/>
    </source>
</evidence>
<evidence type="ECO:0000259" key="3">
    <source>
        <dbReference type="Pfam" id="PF00884"/>
    </source>
</evidence>
<dbReference type="InterPro" id="IPR000917">
    <property type="entry name" value="Sulfatase_N"/>
</dbReference>
<dbReference type="SUPFAM" id="SSF53649">
    <property type="entry name" value="Alkaline phosphatase-like"/>
    <property type="match status" value="1"/>
</dbReference>
<dbReference type="Gene3D" id="3.40.720.10">
    <property type="entry name" value="Alkaline Phosphatase, subunit A"/>
    <property type="match status" value="1"/>
</dbReference>
<comment type="caution">
    <text evidence="4">The sequence shown here is derived from an EMBL/GenBank/DDBJ whole genome shotgun (WGS) entry which is preliminary data.</text>
</comment>
<dbReference type="AlphaFoldDB" id="R6TNH8"/>
<sequence length="652" mass="73763">MNSIETETKDVTFSPPAEEPKKPKKKKAAGFGEKLSDLWRDKRKFTSRLITAAAASAAFVFTFLVFGPLEIYISNMAFFAFSGKYLFAPAAVAGIVIAAAMTGILVLLRGKIYNYAVSLVISLTLAGYIQGNFLNIDHGTLDGSEVVWQNFKVPAMLGVLFWAVMIVIPLAVQYFSRRVWKYAVRVAALILVGAQSVALVSLVAKTKFTNVSDDGFLSKDKIYEVAPEKNVVFFMLDRFDKKWADMQLKNDPKIEKQLSGFTYYENLTGSYSRTCPSVTYLLTGVKCDYEIPMSDYFRKAWAEGCFLPQIKNAGYETKIYSDIPYIMEKSEYGKNAIDNIGYPTHSANRMKILSAMYGLSAYRYLPEMMKPYYHIYTGDISYGFIYGGSKVKNNVYSIDDIAFRKGLVDNGLTVDENSKGAFMFYHLQGAHDPFRMDENGNLMTGQEYSEKGRHRQIKGNLNTIFKYIERLKDLGVYKDTTIIISADHGETGYYEKLNRERVLACFIKPAGEDGSTPMKRSRKQITQDNLRASISSYFGIELIENGRHTRTVEEIGEDENVTRYFWMNGTDGGVKRDYNLVTYEITGDANDFSNWKIVSEERIKYPYYDAAKDDKKIDIKSIILVCAVIILIMAAGVVIATIIIKKKKSKRR</sequence>
<evidence type="ECO:0000313" key="5">
    <source>
        <dbReference type="Proteomes" id="UP000017938"/>
    </source>
</evidence>